<evidence type="ECO:0000256" key="1">
    <source>
        <dbReference type="ARBA" id="ARBA00000705"/>
    </source>
</evidence>
<evidence type="ECO:0000313" key="12">
    <source>
        <dbReference type="Proteomes" id="UP000321298"/>
    </source>
</evidence>
<dbReference type="Pfam" id="PF01515">
    <property type="entry name" value="PTA_PTB"/>
    <property type="match status" value="1"/>
</dbReference>
<reference evidence="11 12" key="1">
    <citation type="submission" date="2019-06" db="EMBL/GenBank/DDBJ databases">
        <title>Genome analyses of bacteria isolated from kimchi.</title>
        <authorList>
            <person name="Lee S."/>
            <person name="Ahn S."/>
            <person name="Roh S."/>
        </authorList>
    </citation>
    <scope>NUCLEOTIDE SEQUENCE [LARGE SCALE GENOMIC DNA]</scope>
    <source>
        <strain evidence="11 12">CBA3625</strain>
    </source>
</reference>
<evidence type="ECO:0000256" key="3">
    <source>
        <dbReference type="ARBA" id="ARBA00005656"/>
    </source>
</evidence>
<gene>
    <name evidence="10" type="primary">pta</name>
    <name evidence="11" type="ORF">FGL83_00770</name>
    <name evidence="10" type="ORF">GQS40_04055</name>
</gene>
<evidence type="ECO:0000259" key="9">
    <source>
        <dbReference type="Pfam" id="PF01515"/>
    </source>
</evidence>
<evidence type="ECO:0000256" key="8">
    <source>
        <dbReference type="ARBA" id="ARBA00031108"/>
    </source>
</evidence>
<comment type="similarity">
    <text evidence="3">Belongs to the phosphate acetyltransferase and butyryltransferase family.</text>
</comment>
<organism evidence="10 13">
    <name type="scientific">Leuconostoc lactis</name>
    <dbReference type="NCBI Taxonomy" id="1246"/>
    <lineage>
        <taxon>Bacteria</taxon>
        <taxon>Bacillati</taxon>
        <taxon>Bacillota</taxon>
        <taxon>Bacilli</taxon>
        <taxon>Lactobacillales</taxon>
        <taxon>Lactobacillaceae</taxon>
        <taxon>Leuconostoc</taxon>
    </lineage>
</organism>
<protein>
    <recommendedName>
        <fullName evidence="5">Phosphate acetyltransferase</fullName>
        <ecNumber evidence="4">2.3.1.8</ecNumber>
    </recommendedName>
    <alternativeName>
        <fullName evidence="8">Phosphotransacetylase</fullName>
    </alternativeName>
</protein>
<dbReference type="SUPFAM" id="SSF53659">
    <property type="entry name" value="Isocitrate/Isopropylmalate dehydrogenase-like"/>
    <property type="match status" value="1"/>
</dbReference>
<evidence type="ECO:0000313" key="11">
    <source>
        <dbReference type="EMBL" id="QEA43327.1"/>
    </source>
</evidence>
<comment type="pathway">
    <text evidence="2">Metabolic intermediate biosynthesis; acetyl-CoA biosynthesis; acetyl-CoA from acetate: step 2/2.</text>
</comment>
<accession>A0A1B1ZZI9</accession>
<evidence type="ECO:0000256" key="4">
    <source>
        <dbReference type="ARBA" id="ARBA00012707"/>
    </source>
</evidence>
<dbReference type="Gene3D" id="3.40.50.10950">
    <property type="match status" value="1"/>
</dbReference>
<dbReference type="STRING" id="1246.BCR17_01375"/>
<dbReference type="Gene3D" id="3.40.50.10750">
    <property type="entry name" value="Isocitrate/Isopropylmalate dehydrogenase-like"/>
    <property type="match status" value="1"/>
</dbReference>
<dbReference type="AlphaFoldDB" id="A0A1B1ZZI9"/>
<feature type="domain" description="Phosphate acetyl/butaryl transferase" evidence="9">
    <location>
        <begin position="5"/>
        <end position="323"/>
    </location>
</feature>
<dbReference type="RefSeq" id="WP_029509149.1">
    <property type="nucleotide sequence ID" value="NZ_CP016598.1"/>
</dbReference>
<dbReference type="PIRSF" id="PIRSF000428">
    <property type="entry name" value="P_Ac_trans"/>
    <property type="match status" value="1"/>
</dbReference>
<dbReference type="NCBIfam" id="TIGR00651">
    <property type="entry name" value="pta"/>
    <property type="match status" value="1"/>
</dbReference>
<dbReference type="Proteomes" id="UP000321298">
    <property type="component" value="Chromosome"/>
</dbReference>
<name>A0A1B1ZZI9_LEULA</name>
<evidence type="ECO:0000313" key="13">
    <source>
        <dbReference type="Proteomes" id="UP000478636"/>
    </source>
</evidence>
<comment type="catalytic activity">
    <reaction evidence="1">
        <text>acetyl-CoA + phosphate = acetyl phosphate + CoA</text>
        <dbReference type="Rhea" id="RHEA:19521"/>
        <dbReference type="ChEBI" id="CHEBI:22191"/>
        <dbReference type="ChEBI" id="CHEBI:43474"/>
        <dbReference type="ChEBI" id="CHEBI:57287"/>
        <dbReference type="ChEBI" id="CHEBI:57288"/>
        <dbReference type="EC" id="2.3.1.8"/>
    </reaction>
</comment>
<dbReference type="GO" id="GO:0008959">
    <property type="term" value="F:phosphate acetyltransferase activity"/>
    <property type="evidence" value="ECO:0007669"/>
    <property type="project" value="UniProtKB-EC"/>
</dbReference>
<sequence length="329" mass="34884">MVELFEQLKSKINGQNKTIVFPEGEDVRIQGAAARLAAEGLIKPILLGDERVIATTASENNFDLSGVEIIDPLQYDADALAELNAALVARRKGKTDAETAAKWLRDVNYFGTMLVYTGKADGMVSGATHPTGDTVRPALQIIKTAPGSSRISGAFIMQKGDERYVFSDAAINIDVDAETMAEIAVQSAQTAKVFDIEPKVAMLSFSTKGSAKSPMVDKVVEATKLAKEMAPELADQIDGELQFDAAFVPSVGAAKAPDSQVAGQANTFIFPSLEAGNIGYKIAQRLGGFEAIGPILQGLDKPVSDLSRGANEEDVYKVAIITAAQAMAQ</sequence>
<dbReference type="InterPro" id="IPR004614">
    <property type="entry name" value="P_AcTrfase"/>
</dbReference>
<evidence type="ECO:0000256" key="6">
    <source>
        <dbReference type="ARBA" id="ARBA00022679"/>
    </source>
</evidence>
<dbReference type="InterPro" id="IPR002505">
    <property type="entry name" value="PTA_PTB"/>
</dbReference>
<evidence type="ECO:0000256" key="2">
    <source>
        <dbReference type="ARBA" id="ARBA00004989"/>
    </source>
</evidence>
<evidence type="ECO:0000256" key="5">
    <source>
        <dbReference type="ARBA" id="ARBA00021528"/>
    </source>
</evidence>
<dbReference type="PANTHER" id="PTHR43356">
    <property type="entry name" value="PHOSPHATE ACETYLTRANSFERASE"/>
    <property type="match status" value="1"/>
</dbReference>
<dbReference type="EC" id="2.3.1.8" evidence="4"/>
<dbReference type="EMBL" id="WSZI01000013">
    <property type="protein sequence ID" value="MWN20847.1"/>
    <property type="molecule type" value="Genomic_DNA"/>
</dbReference>
<reference evidence="10 13" key="2">
    <citation type="submission" date="2019-12" db="EMBL/GenBank/DDBJ databases">
        <title>Complete genome sequence of Leuconostoc lactis strain AVN1 provides insights into metabolic potential.</title>
        <authorList>
            <person name="Besrour N."/>
            <person name="Najjari A."/>
            <person name="Fhoula I."/>
            <person name="Jaballah S."/>
            <person name="Klibi N."/>
            <person name="Ouzari H.I."/>
        </authorList>
    </citation>
    <scope>NUCLEOTIDE SEQUENCE [LARGE SCALE GENOMIC DNA]</scope>
    <source>
        <strain evidence="10 13">AVN1</strain>
    </source>
</reference>
<dbReference type="Proteomes" id="UP000478636">
    <property type="component" value="Unassembled WGS sequence"/>
</dbReference>
<dbReference type="KEGG" id="llf:BCR17_01375"/>
<keyword evidence="7 10" id="KW-0012">Acyltransferase</keyword>
<dbReference type="InterPro" id="IPR042113">
    <property type="entry name" value="P_AcTrfase_dom1"/>
</dbReference>
<evidence type="ECO:0000313" key="10">
    <source>
        <dbReference type="EMBL" id="MWN20847.1"/>
    </source>
</evidence>
<dbReference type="GeneID" id="66530705"/>
<dbReference type="EMBL" id="CP042387">
    <property type="protein sequence ID" value="QEA43327.1"/>
    <property type="molecule type" value="Genomic_DNA"/>
</dbReference>
<dbReference type="InterPro" id="IPR042112">
    <property type="entry name" value="P_AcTrfase_dom2"/>
</dbReference>
<keyword evidence="12" id="KW-1185">Reference proteome</keyword>
<proteinExistence type="inferred from homology"/>
<dbReference type="NCBIfam" id="NF007233">
    <property type="entry name" value="PRK09653.1"/>
    <property type="match status" value="1"/>
</dbReference>
<dbReference type="InterPro" id="IPR050500">
    <property type="entry name" value="Phos_Acetyltrans/Butyryltrans"/>
</dbReference>
<dbReference type="InterPro" id="IPR012147">
    <property type="entry name" value="P_Ac_Bu_trans"/>
</dbReference>
<dbReference type="PANTHER" id="PTHR43356:SF3">
    <property type="entry name" value="PHOSPHATE ACETYLTRANSFERASE"/>
    <property type="match status" value="1"/>
</dbReference>
<evidence type="ECO:0000256" key="7">
    <source>
        <dbReference type="ARBA" id="ARBA00023315"/>
    </source>
</evidence>
<keyword evidence="6 10" id="KW-0808">Transferase</keyword>